<evidence type="ECO:0000256" key="3">
    <source>
        <dbReference type="ARBA" id="ARBA00004496"/>
    </source>
</evidence>
<name>A0A8S1DJY6_9INSE</name>
<dbReference type="InterPro" id="IPR027887">
    <property type="entry name" value="DUF4464"/>
</dbReference>
<evidence type="ECO:0000256" key="4">
    <source>
        <dbReference type="ARBA" id="ARBA00021436"/>
    </source>
</evidence>
<evidence type="ECO:0000256" key="2">
    <source>
        <dbReference type="ARBA" id="ARBA00004123"/>
    </source>
</evidence>
<dbReference type="AlphaFoldDB" id="A0A8S1DJY6"/>
<dbReference type="Pfam" id="PF14713">
    <property type="entry name" value="DUF4464"/>
    <property type="match status" value="1"/>
</dbReference>
<proteinExistence type="predicted"/>
<evidence type="ECO:0000313" key="8">
    <source>
        <dbReference type="Proteomes" id="UP000494165"/>
    </source>
</evidence>
<sequence>MYAPKVGIIKEAVLKQVVEKFATYEDYLDSLITKMDVYYLEDIAVARQLVELGVINHLFSATIPRTLFDARKKLARHR</sequence>
<dbReference type="OrthoDB" id="2136125at2759"/>
<dbReference type="GO" id="GO:0005634">
    <property type="term" value="C:nucleus"/>
    <property type="evidence" value="ECO:0007669"/>
    <property type="project" value="UniProtKB-SubCell"/>
</dbReference>
<evidence type="ECO:0000256" key="6">
    <source>
        <dbReference type="ARBA" id="ARBA00023242"/>
    </source>
</evidence>
<dbReference type="PANTHER" id="PTHR33588">
    <property type="entry name" value="CILIA- AND FLAGELLA-ASSOCIATED PROTEIN 299"/>
    <property type="match status" value="1"/>
</dbReference>
<gene>
    <name evidence="7" type="ORF">CLODIP_2_CD06210</name>
</gene>
<comment type="caution">
    <text evidence="7">The sequence shown here is derived from an EMBL/GenBank/DDBJ whole genome shotgun (WGS) entry which is preliminary data.</text>
</comment>
<dbReference type="EMBL" id="CADEPI010000278">
    <property type="protein sequence ID" value="CAB3382643.1"/>
    <property type="molecule type" value="Genomic_DNA"/>
</dbReference>
<accession>A0A8S1DJY6</accession>
<evidence type="ECO:0000256" key="5">
    <source>
        <dbReference type="ARBA" id="ARBA00022490"/>
    </source>
</evidence>
<dbReference type="GO" id="GO:0005737">
    <property type="term" value="C:cytoplasm"/>
    <property type="evidence" value="ECO:0007669"/>
    <property type="project" value="UniProtKB-SubCell"/>
</dbReference>
<dbReference type="Proteomes" id="UP000494165">
    <property type="component" value="Unassembled WGS sequence"/>
</dbReference>
<evidence type="ECO:0000256" key="1">
    <source>
        <dbReference type="ARBA" id="ARBA00003056"/>
    </source>
</evidence>
<keyword evidence="8" id="KW-1185">Reference proteome</keyword>
<comment type="function">
    <text evidence="1">May be involved in spermatogenesis.</text>
</comment>
<evidence type="ECO:0000313" key="7">
    <source>
        <dbReference type="EMBL" id="CAB3382643.1"/>
    </source>
</evidence>
<keyword evidence="5" id="KW-0963">Cytoplasm</keyword>
<keyword evidence="6" id="KW-0539">Nucleus</keyword>
<reference evidence="7 8" key="1">
    <citation type="submission" date="2020-04" db="EMBL/GenBank/DDBJ databases">
        <authorList>
            <person name="Alioto T."/>
            <person name="Alioto T."/>
            <person name="Gomez Garrido J."/>
        </authorList>
    </citation>
    <scope>NUCLEOTIDE SEQUENCE [LARGE SCALE GENOMIC DNA]</scope>
</reference>
<protein>
    <recommendedName>
        <fullName evidence="4">Cilia- and flagella-associated protein 299</fullName>
    </recommendedName>
</protein>
<comment type="subcellular location">
    <subcellularLocation>
        <location evidence="3">Cytoplasm</location>
    </subcellularLocation>
    <subcellularLocation>
        <location evidence="2">Nucleus</location>
    </subcellularLocation>
</comment>
<organism evidence="7 8">
    <name type="scientific">Cloeon dipterum</name>
    <dbReference type="NCBI Taxonomy" id="197152"/>
    <lineage>
        <taxon>Eukaryota</taxon>
        <taxon>Metazoa</taxon>
        <taxon>Ecdysozoa</taxon>
        <taxon>Arthropoda</taxon>
        <taxon>Hexapoda</taxon>
        <taxon>Insecta</taxon>
        <taxon>Pterygota</taxon>
        <taxon>Palaeoptera</taxon>
        <taxon>Ephemeroptera</taxon>
        <taxon>Pisciforma</taxon>
        <taxon>Baetidae</taxon>
        <taxon>Cloeon</taxon>
    </lineage>
</organism>
<dbReference type="PANTHER" id="PTHR33588:SF1">
    <property type="entry name" value="CILIA- AND FLAGELLA-ASSOCIATED PROTEIN 299"/>
    <property type="match status" value="1"/>
</dbReference>